<evidence type="ECO:0000256" key="5">
    <source>
        <dbReference type="SAM" id="MobiDB-lite"/>
    </source>
</evidence>
<name>A0A498D676_9BACI</name>
<feature type="transmembrane region" description="Helical" evidence="6">
    <location>
        <begin position="174"/>
        <end position="193"/>
    </location>
</feature>
<dbReference type="Pfam" id="PF04234">
    <property type="entry name" value="CopC"/>
    <property type="match status" value="1"/>
</dbReference>
<evidence type="ECO:0000256" key="1">
    <source>
        <dbReference type="ARBA" id="ARBA00004196"/>
    </source>
</evidence>
<keyword evidence="10" id="KW-1185">Reference proteome</keyword>
<dbReference type="GO" id="GO:0006825">
    <property type="term" value="P:copper ion transport"/>
    <property type="evidence" value="ECO:0007669"/>
    <property type="project" value="InterPro"/>
</dbReference>
<feature type="domain" description="CopC" evidence="8">
    <location>
        <begin position="26"/>
        <end position="118"/>
    </location>
</feature>
<feature type="compositionally biased region" description="Acidic residues" evidence="5">
    <location>
        <begin position="128"/>
        <end position="160"/>
    </location>
</feature>
<dbReference type="AlphaFoldDB" id="A0A498D676"/>
<dbReference type="SUPFAM" id="SSF81296">
    <property type="entry name" value="E set domains"/>
    <property type="match status" value="1"/>
</dbReference>
<keyword evidence="6" id="KW-1133">Transmembrane helix</keyword>
<keyword evidence="3 7" id="KW-0732">Signal</keyword>
<dbReference type="InterPro" id="IPR014756">
    <property type="entry name" value="Ig_E-set"/>
</dbReference>
<dbReference type="GO" id="GO:0005507">
    <property type="term" value="F:copper ion binding"/>
    <property type="evidence" value="ECO:0007669"/>
    <property type="project" value="InterPro"/>
</dbReference>
<accession>A0A498D676</accession>
<dbReference type="PANTHER" id="PTHR34820">
    <property type="entry name" value="INNER MEMBRANE PROTEIN YEBZ"/>
    <property type="match status" value="1"/>
</dbReference>
<feature type="region of interest" description="Disordered" evidence="5">
    <location>
        <begin position="128"/>
        <end position="168"/>
    </location>
</feature>
<evidence type="ECO:0000256" key="2">
    <source>
        <dbReference type="ARBA" id="ARBA00022723"/>
    </source>
</evidence>
<keyword evidence="6" id="KW-0472">Membrane</keyword>
<protein>
    <recommendedName>
        <fullName evidence="8">CopC domain-containing protein</fullName>
    </recommendedName>
</protein>
<reference evidence="9 10" key="1">
    <citation type="submission" date="2018-10" db="EMBL/GenBank/DDBJ databases">
        <title>Oceanobacillus sp. YLB-02 draft genome.</title>
        <authorList>
            <person name="Yu L."/>
        </authorList>
    </citation>
    <scope>NUCLEOTIDE SEQUENCE [LARGE SCALE GENOMIC DNA]</scope>
    <source>
        <strain evidence="9 10">YLB-02</strain>
    </source>
</reference>
<dbReference type="GO" id="GO:0030313">
    <property type="term" value="C:cell envelope"/>
    <property type="evidence" value="ECO:0007669"/>
    <property type="project" value="UniProtKB-SubCell"/>
</dbReference>
<comment type="subcellular location">
    <subcellularLocation>
        <location evidence="1">Cell envelope</location>
    </subcellularLocation>
</comment>
<dbReference type="InterPro" id="IPR007348">
    <property type="entry name" value="CopC_dom"/>
</dbReference>
<proteinExistence type="predicted"/>
<feature type="signal peptide" evidence="7">
    <location>
        <begin position="1"/>
        <end position="25"/>
    </location>
</feature>
<evidence type="ECO:0000259" key="8">
    <source>
        <dbReference type="Pfam" id="PF04234"/>
    </source>
</evidence>
<evidence type="ECO:0000313" key="9">
    <source>
        <dbReference type="EMBL" id="RLL42654.1"/>
    </source>
</evidence>
<dbReference type="Gene3D" id="2.60.40.1220">
    <property type="match status" value="1"/>
</dbReference>
<dbReference type="GO" id="GO:0042597">
    <property type="term" value="C:periplasmic space"/>
    <property type="evidence" value="ECO:0007669"/>
    <property type="project" value="InterPro"/>
</dbReference>
<keyword evidence="2" id="KW-0479">Metal-binding</keyword>
<evidence type="ECO:0000256" key="4">
    <source>
        <dbReference type="ARBA" id="ARBA00023008"/>
    </source>
</evidence>
<dbReference type="InterPro" id="IPR032694">
    <property type="entry name" value="CopC/D"/>
</dbReference>
<gene>
    <name evidence="9" type="ORF">D8M04_13935</name>
</gene>
<dbReference type="InterPro" id="IPR014755">
    <property type="entry name" value="Cu-Rt/internalin_Ig-like"/>
</dbReference>
<evidence type="ECO:0000313" key="10">
    <source>
        <dbReference type="Proteomes" id="UP000270219"/>
    </source>
</evidence>
<keyword evidence="6" id="KW-0812">Transmembrane</keyword>
<dbReference type="PANTHER" id="PTHR34820:SF4">
    <property type="entry name" value="INNER MEMBRANE PROTEIN YEBZ"/>
    <property type="match status" value="1"/>
</dbReference>
<comment type="caution">
    <text evidence="9">The sequence shown here is derived from an EMBL/GenBank/DDBJ whole genome shotgun (WGS) entry which is preliminary data.</text>
</comment>
<dbReference type="EMBL" id="RCHR01000005">
    <property type="protein sequence ID" value="RLL42654.1"/>
    <property type="molecule type" value="Genomic_DNA"/>
</dbReference>
<evidence type="ECO:0000256" key="7">
    <source>
        <dbReference type="SAM" id="SignalP"/>
    </source>
</evidence>
<feature type="chain" id="PRO_5019777162" description="CopC domain-containing protein" evidence="7">
    <location>
        <begin position="26"/>
        <end position="199"/>
    </location>
</feature>
<dbReference type="GO" id="GO:0005886">
    <property type="term" value="C:plasma membrane"/>
    <property type="evidence" value="ECO:0007669"/>
    <property type="project" value="TreeGrafter"/>
</dbReference>
<evidence type="ECO:0000256" key="3">
    <source>
        <dbReference type="ARBA" id="ARBA00022729"/>
    </source>
</evidence>
<sequence>MILKRIFITAITVLLVTCFSNSAFAHSNFQGSNPADGEVVTEPIQEIILEFNGQIEQGSFIEVTTTEGQAVETQDIMIGEGALTGTFAEPLANDDYQVSWSIISADGHPLEGEFFFTVNADAPDAQVEETEDSAGTETVEEEETEQPSETDTVENEESTESAEQVNSEEGSSSMLVIIMITLVIIIIAGLFLLNKRKRK</sequence>
<dbReference type="Proteomes" id="UP000270219">
    <property type="component" value="Unassembled WGS sequence"/>
</dbReference>
<organism evidence="9 10">
    <name type="scientific">Oceanobacillus piezotolerans</name>
    <dbReference type="NCBI Taxonomy" id="2448030"/>
    <lineage>
        <taxon>Bacteria</taxon>
        <taxon>Bacillati</taxon>
        <taxon>Bacillota</taxon>
        <taxon>Bacilli</taxon>
        <taxon>Bacillales</taxon>
        <taxon>Bacillaceae</taxon>
        <taxon>Oceanobacillus</taxon>
    </lineage>
</organism>
<dbReference type="GO" id="GO:0046688">
    <property type="term" value="P:response to copper ion"/>
    <property type="evidence" value="ECO:0007669"/>
    <property type="project" value="InterPro"/>
</dbReference>
<keyword evidence="4" id="KW-0186">Copper</keyword>
<evidence type="ECO:0000256" key="6">
    <source>
        <dbReference type="SAM" id="Phobius"/>
    </source>
</evidence>